<dbReference type="PANTHER" id="PTHR43674:SF2">
    <property type="entry name" value="BETA-UREIDOPROPIONASE"/>
    <property type="match status" value="1"/>
</dbReference>
<evidence type="ECO:0000313" key="3">
    <source>
        <dbReference type="EMBL" id="ORM94946.1"/>
    </source>
</evidence>
<evidence type="ECO:0000313" key="4">
    <source>
        <dbReference type="Proteomes" id="UP000193749"/>
    </source>
</evidence>
<dbReference type="CDD" id="cd07197">
    <property type="entry name" value="nitrilase"/>
    <property type="match status" value="1"/>
</dbReference>
<accession>A0A1X1EY37</accession>
<dbReference type="Proteomes" id="UP000193749">
    <property type="component" value="Unassembled WGS sequence"/>
</dbReference>
<keyword evidence="4" id="KW-1185">Reference proteome</keyword>
<dbReference type="STRING" id="55209.HA50_16975"/>
<dbReference type="InterPro" id="IPR003010">
    <property type="entry name" value="C-N_Hydrolase"/>
</dbReference>
<dbReference type="InterPro" id="IPR036526">
    <property type="entry name" value="C-N_Hydrolase_sf"/>
</dbReference>
<name>A0A1X1EY37_PANCY</name>
<dbReference type="Gene3D" id="3.60.110.10">
    <property type="entry name" value="Carbon-nitrogen hydrolase"/>
    <property type="match status" value="1"/>
</dbReference>
<reference evidence="3 4" key="1">
    <citation type="journal article" date="2017" name="Antonie Van Leeuwenhoek">
        <title>Phylogenomic resolution of the bacterial genus Pantoea and its relationship with Erwinia and Tatumella.</title>
        <authorList>
            <person name="Palmer M."/>
            <person name="Steenkamp E.T."/>
            <person name="Coetzee M.P."/>
            <person name="Chan W.Y."/>
            <person name="van Zyl E."/>
            <person name="De Maayer P."/>
            <person name="Coutinho T.A."/>
            <person name="Blom J."/>
            <person name="Smits T.H."/>
            <person name="Duffy B."/>
            <person name="Venter S.N."/>
        </authorList>
    </citation>
    <scope>NUCLEOTIDE SEQUENCE [LARGE SCALE GENOMIC DNA]</scope>
    <source>
        <strain evidence="3 4">LMG 2657</strain>
    </source>
</reference>
<sequence length="268" mass="29614">MCGDIQHNINKVVIMLKEAAEKGINILIFPEKFLSGYEPDLISANPELYAIKPGDPRLNIISAACREWNITAIVGAATTNNGALYISSIIFGSNGEELGRYHKQRLFHSEKSIYTVGEQNYILQMGPWLLGLGICYDSGFPDHAQKLAVQGCHAYLVSALFSRSVGYHESRTWFPARALDNTVYVLMANHCGITGGWDTCGGSAIWDPLGYLLTEADAVHEGIISVVLDIDTITEARKTENMLADNIALNDRRMEYQTVVIRSEGEQL</sequence>
<feature type="domain" description="CN hydrolase" evidence="2">
    <location>
        <begin position="1"/>
        <end position="232"/>
    </location>
</feature>
<dbReference type="Pfam" id="PF00795">
    <property type="entry name" value="CN_hydrolase"/>
    <property type="match status" value="1"/>
</dbReference>
<proteinExistence type="predicted"/>
<keyword evidence="1" id="KW-0378">Hydrolase</keyword>
<comment type="caution">
    <text evidence="3">The sequence shown here is derived from an EMBL/GenBank/DDBJ whole genome shotgun (WGS) entry which is preliminary data.</text>
</comment>
<evidence type="ECO:0000259" key="2">
    <source>
        <dbReference type="PROSITE" id="PS50263"/>
    </source>
</evidence>
<dbReference type="InterPro" id="IPR050345">
    <property type="entry name" value="Aliph_Amidase/BUP"/>
</dbReference>
<gene>
    <name evidence="3" type="ORF">HA50_16975</name>
</gene>
<protein>
    <recommendedName>
        <fullName evidence="2">CN hydrolase domain-containing protein</fullName>
    </recommendedName>
</protein>
<dbReference type="GO" id="GO:0016811">
    <property type="term" value="F:hydrolase activity, acting on carbon-nitrogen (but not peptide) bonds, in linear amides"/>
    <property type="evidence" value="ECO:0007669"/>
    <property type="project" value="TreeGrafter"/>
</dbReference>
<dbReference type="EMBL" id="MLJI01000001">
    <property type="protein sequence ID" value="ORM94946.1"/>
    <property type="molecule type" value="Genomic_DNA"/>
</dbReference>
<dbReference type="AlphaFoldDB" id="A0A1X1EY37"/>
<dbReference type="PANTHER" id="PTHR43674">
    <property type="entry name" value="NITRILASE C965.09-RELATED"/>
    <property type="match status" value="1"/>
</dbReference>
<dbReference type="SUPFAM" id="SSF56317">
    <property type="entry name" value="Carbon-nitrogen hydrolase"/>
    <property type="match status" value="1"/>
</dbReference>
<evidence type="ECO:0000256" key="1">
    <source>
        <dbReference type="ARBA" id="ARBA00022801"/>
    </source>
</evidence>
<dbReference type="PROSITE" id="PS50263">
    <property type="entry name" value="CN_HYDROLASE"/>
    <property type="match status" value="1"/>
</dbReference>
<organism evidence="3 4">
    <name type="scientific">Pantoea cypripedii</name>
    <name type="common">Pectobacterium cypripedii</name>
    <name type="synonym">Erwinia cypripedii</name>
    <dbReference type="NCBI Taxonomy" id="55209"/>
    <lineage>
        <taxon>Bacteria</taxon>
        <taxon>Pseudomonadati</taxon>
        <taxon>Pseudomonadota</taxon>
        <taxon>Gammaproteobacteria</taxon>
        <taxon>Enterobacterales</taxon>
        <taxon>Erwiniaceae</taxon>
        <taxon>Pantoea</taxon>
    </lineage>
</organism>